<dbReference type="GO" id="GO:0016706">
    <property type="term" value="F:2-oxoglutarate-dependent dioxygenase activity"/>
    <property type="evidence" value="ECO:0000318"/>
    <property type="project" value="GO_Central"/>
</dbReference>
<dbReference type="AlphaFoldDB" id="A0A1U8MLV5"/>
<dbReference type="Gene3D" id="2.60.120.330">
    <property type="entry name" value="B-lactam Antibiotic, Isopenicillin N Synthase, Chain"/>
    <property type="match status" value="1"/>
</dbReference>
<dbReference type="PROSITE" id="PS51471">
    <property type="entry name" value="FE2OG_OXY"/>
    <property type="match status" value="1"/>
</dbReference>
<dbReference type="InterPro" id="IPR044861">
    <property type="entry name" value="IPNS-like_FE2OG_OXY"/>
</dbReference>
<evidence type="ECO:0000313" key="6">
    <source>
        <dbReference type="RefSeq" id="XP_016726508.2"/>
    </source>
</evidence>
<dbReference type="Proteomes" id="UP000818029">
    <property type="component" value="Chromosome A13"/>
</dbReference>
<keyword evidence="5" id="KW-1185">Reference proteome</keyword>
<dbReference type="Pfam" id="PF14226">
    <property type="entry name" value="DIOX_N"/>
    <property type="match status" value="1"/>
</dbReference>
<reference evidence="6" key="2">
    <citation type="submission" date="2025-08" db="UniProtKB">
        <authorList>
            <consortium name="RefSeq"/>
        </authorList>
    </citation>
    <scope>IDENTIFICATION</scope>
</reference>
<keyword evidence="6" id="KW-0223">Dioxygenase</keyword>
<organism evidence="5 6">
    <name type="scientific">Gossypium hirsutum</name>
    <name type="common">Upland cotton</name>
    <name type="synonym">Gossypium mexicanum</name>
    <dbReference type="NCBI Taxonomy" id="3635"/>
    <lineage>
        <taxon>Eukaryota</taxon>
        <taxon>Viridiplantae</taxon>
        <taxon>Streptophyta</taxon>
        <taxon>Embryophyta</taxon>
        <taxon>Tracheophyta</taxon>
        <taxon>Spermatophyta</taxon>
        <taxon>Magnoliopsida</taxon>
        <taxon>eudicotyledons</taxon>
        <taxon>Gunneridae</taxon>
        <taxon>Pentapetalae</taxon>
        <taxon>rosids</taxon>
        <taxon>malvids</taxon>
        <taxon>Malvales</taxon>
        <taxon>Malvaceae</taxon>
        <taxon>Malvoideae</taxon>
        <taxon>Gossypium</taxon>
    </lineage>
</organism>
<proteinExistence type="inferred from homology"/>
<evidence type="ECO:0000259" key="4">
    <source>
        <dbReference type="PROSITE" id="PS51471"/>
    </source>
</evidence>
<dbReference type="STRING" id="3635.A0A1U8MLV5"/>
<evidence type="ECO:0000256" key="1">
    <source>
        <dbReference type="ARBA" id="ARBA00022723"/>
    </source>
</evidence>
<dbReference type="PaxDb" id="3635-A0A1U8MLV5"/>
<dbReference type="PANTHER" id="PTHR47990">
    <property type="entry name" value="2-OXOGLUTARATE (2OG) AND FE(II)-DEPENDENT OXYGENASE SUPERFAMILY PROTEIN-RELATED"/>
    <property type="match status" value="1"/>
</dbReference>
<dbReference type="Pfam" id="PF03171">
    <property type="entry name" value="2OG-FeII_Oxy"/>
    <property type="match status" value="1"/>
</dbReference>
<dbReference type="KEGG" id="ghi:107937996"/>
<dbReference type="GeneID" id="107937996"/>
<sequence length="321" mass="36687">MDRTATIPVIEFSGEDIKNGRSSSSPDQRWKALCRKVREACESHGCFLLMRYDKIPTSLCEDMLVGIKSLFDLPEETKTKYQNPKPYRSYQGKCPMVPLHESFGIDDATRLEAARDFTHLMWPQGNPAFCEILNMMSSKMLELSFMILEMIFESFDIEEKKYEALVRDSVSFLRVMKYKVPTSGDQNLGLVAHTDKNAITILCQNEVQGLEIVTKEGHWKQVVVPKDALVVIVGDALKAWSNGRLVAVKHRVVMKGEKERYSFGLFTVPKEGAMIEAARELVDNEHPLLYRPFKFADYFSYFVSNLNDDALEIYAASLKKR</sequence>
<dbReference type="InterPro" id="IPR005123">
    <property type="entry name" value="Oxoglu/Fe-dep_dioxygenase_dom"/>
</dbReference>
<dbReference type="InterPro" id="IPR027443">
    <property type="entry name" value="IPNS-like_sf"/>
</dbReference>
<keyword evidence="3" id="KW-0560">Oxidoreductase</keyword>
<dbReference type="GO" id="GO:0046872">
    <property type="term" value="F:metal ion binding"/>
    <property type="evidence" value="ECO:0007669"/>
    <property type="project" value="UniProtKB-KW"/>
</dbReference>
<dbReference type="SUPFAM" id="SSF51197">
    <property type="entry name" value="Clavaminate synthase-like"/>
    <property type="match status" value="1"/>
</dbReference>
<evidence type="ECO:0000256" key="2">
    <source>
        <dbReference type="ARBA" id="ARBA00023004"/>
    </source>
</evidence>
<dbReference type="InterPro" id="IPR050231">
    <property type="entry name" value="Iron_ascorbate_oxido_reductase"/>
</dbReference>
<dbReference type="InterPro" id="IPR026992">
    <property type="entry name" value="DIOX_N"/>
</dbReference>
<accession>A0A1U8MLV5</accession>
<protein>
    <submittedName>
        <fullName evidence="6">Probable 2-oxoglutarate-dependent dioxygenase AOP1</fullName>
    </submittedName>
</protein>
<name>A0A1U8MLV5_GOSHI</name>
<dbReference type="RefSeq" id="XP_016726508.2">
    <property type="nucleotide sequence ID" value="XM_016871019.2"/>
</dbReference>
<feature type="domain" description="Fe2OG dioxygenase" evidence="4">
    <location>
        <begin position="169"/>
        <end position="269"/>
    </location>
</feature>
<keyword evidence="1 3" id="KW-0479">Metal-binding</keyword>
<reference evidence="5" key="1">
    <citation type="journal article" date="2020" name="Nat. Genet.">
        <title>Genomic diversifications of five Gossypium allopolyploid species and their impact on cotton improvement.</title>
        <authorList>
            <person name="Chen Z.J."/>
            <person name="Sreedasyam A."/>
            <person name="Ando A."/>
            <person name="Song Q."/>
            <person name="De Santiago L.M."/>
            <person name="Hulse-Kemp A.M."/>
            <person name="Ding M."/>
            <person name="Ye W."/>
            <person name="Kirkbride R.C."/>
            <person name="Jenkins J."/>
            <person name="Plott C."/>
            <person name="Lovell J."/>
            <person name="Lin Y.M."/>
            <person name="Vaughn R."/>
            <person name="Liu B."/>
            <person name="Simpson S."/>
            <person name="Scheffler B.E."/>
            <person name="Wen L."/>
            <person name="Saski C.A."/>
            <person name="Grover C.E."/>
            <person name="Hu G."/>
            <person name="Conover J.L."/>
            <person name="Carlson J.W."/>
            <person name="Shu S."/>
            <person name="Boston L.B."/>
            <person name="Williams M."/>
            <person name="Peterson D.G."/>
            <person name="McGee K."/>
            <person name="Jones D.C."/>
            <person name="Wendel J.F."/>
            <person name="Stelly D.M."/>
            <person name="Grimwood J."/>
            <person name="Schmutz J."/>
        </authorList>
    </citation>
    <scope>NUCLEOTIDE SEQUENCE [LARGE SCALE GENOMIC DNA]</scope>
    <source>
        <strain evidence="5">cv. TM-1</strain>
    </source>
</reference>
<comment type="similarity">
    <text evidence="3">Belongs to the iron/ascorbate-dependent oxidoreductase family.</text>
</comment>
<gene>
    <name evidence="6" type="primary">LOC107937996</name>
</gene>
<evidence type="ECO:0000256" key="3">
    <source>
        <dbReference type="RuleBase" id="RU003682"/>
    </source>
</evidence>
<keyword evidence="2 3" id="KW-0408">Iron</keyword>
<evidence type="ECO:0000313" key="5">
    <source>
        <dbReference type="Proteomes" id="UP000818029"/>
    </source>
</evidence>
<dbReference type="SMR" id="A0A1U8MLV5"/>